<dbReference type="EMBL" id="LN734822">
    <property type="protein sequence ID" value="CEL24352.1"/>
    <property type="molecule type" value="Genomic_DNA"/>
</dbReference>
<dbReference type="OrthoDB" id="81330at2157"/>
<accession>A0A089ZEG3</accession>
<organism evidence="2 5">
    <name type="scientific">Methanobacterium formicicum</name>
    <dbReference type="NCBI Taxonomy" id="2162"/>
    <lineage>
        <taxon>Archaea</taxon>
        <taxon>Methanobacteriati</taxon>
        <taxon>Methanobacteriota</taxon>
        <taxon>Methanomada group</taxon>
        <taxon>Methanobacteria</taxon>
        <taxon>Methanobacteriales</taxon>
        <taxon>Methanobacteriaceae</taxon>
        <taxon>Methanobacterium</taxon>
    </lineage>
</organism>
<dbReference type="EMBL" id="LN515531">
    <property type="protein sequence ID" value="CEA14643.1"/>
    <property type="molecule type" value="Genomic_DNA"/>
</dbReference>
<dbReference type="GO" id="GO:0016740">
    <property type="term" value="F:transferase activity"/>
    <property type="evidence" value="ECO:0007669"/>
    <property type="project" value="UniProtKB-KW"/>
</dbReference>
<feature type="transmembrane region" description="Helical" evidence="1">
    <location>
        <begin position="87"/>
        <end position="107"/>
    </location>
</feature>
<keyword evidence="6" id="KW-1185">Reference proteome</keyword>
<evidence type="ECO:0000313" key="6">
    <source>
        <dbReference type="Proteomes" id="UP000062768"/>
    </source>
</evidence>
<dbReference type="AlphaFoldDB" id="A0A089ZEG3"/>
<evidence type="ECO:0000313" key="3">
    <source>
        <dbReference type="EMBL" id="CEA14643.1"/>
    </source>
</evidence>
<name>A0A089ZEG3_METFO</name>
<dbReference type="Proteomes" id="UP000062768">
    <property type="component" value="Chromosome I"/>
</dbReference>
<dbReference type="PATRIC" id="fig|2162.10.peg.737"/>
<dbReference type="KEGG" id="mfc:BRM9_1600"/>
<evidence type="ECO:0000313" key="5">
    <source>
        <dbReference type="Proteomes" id="UP000029661"/>
    </source>
</evidence>
<dbReference type="GeneID" id="26738966"/>
<dbReference type="KEGG" id="mfi:DSM1535_2294"/>
<gene>
    <name evidence="2" type="ORF">BRM9_1600</name>
    <name evidence="3" type="ORF">DSM1535_2294</name>
    <name evidence="4" type="ORF">MB9_0709</name>
</gene>
<feature type="transmembrane region" description="Helical" evidence="1">
    <location>
        <begin position="164"/>
        <end position="183"/>
    </location>
</feature>
<evidence type="ECO:0000313" key="2">
    <source>
        <dbReference type="EMBL" id="AIS32412.1"/>
    </source>
</evidence>
<reference evidence="2" key="1">
    <citation type="submission" date="2013-12" db="EMBL/GenBank/DDBJ databases">
        <title>The complete genome sequence of Methanobacterium sp. BRM9.</title>
        <authorList>
            <consortium name="Pastoral Greenhouse Gas Research Consortium"/>
            <person name="Kelly W.J."/>
            <person name="Leahy S.C."/>
            <person name="Perry R."/>
            <person name="Li D."/>
            <person name="Altermann E."/>
            <person name="Lambie S.C."/>
            <person name="Attwood G.T."/>
        </authorList>
    </citation>
    <scope>NUCLEOTIDE SEQUENCE [LARGE SCALE GENOMIC DNA]</scope>
    <source>
        <strain evidence="2">BRM9</strain>
    </source>
</reference>
<dbReference type="STRING" id="2162.BRM9_1600"/>
<feature type="transmembrane region" description="Helical" evidence="1">
    <location>
        <begin position="41"/>
        <end position="66"/>
    </location>
</feature>
<dbReference type="EMBL" id="CP006933">
    <property type="protein sequence ID" value="AIS32412.1"/>
    <property type="molecule type" value="Genomic_DNA"/>
</dbReference>
<dbReference type="RefSeq" id="WP_048073620.1">
    <property type="nucleotide sequence ID" value="NZ_CALCVY010000194.1"/>
</dbReference>
<proteinExistence type="predicted"/>
<protein>
    <submittedName>
        <fullName evidence="2 3">UbiA prenyltransferase</fullName>
    </submittedName>
</protein>
<sequence length="265" mass="29871">MIKTLIKSTRITWASKNANMFLLALTYAYFLGIPINNPFQILGGLILVSALWGALYTLNDLTDLEVDRRDRQKQSRAFIENEVDKKIILLFFGLIVAGVFIISFVAFPSSFTFLMSLMLLNQLVYTLPPIRLKDSNLAPFFSTATNSVLRLASCAVLLGDVFLVPLSVYVFMYLAGMGTYLMYKSRSRDASIVGFMGGGLLLYMLYSGDMNIIQFAVAILPSFLAAVPLYLSLFTNKDYMFRLADILYHQVAMVFFMFCILVIIF</sequence>
<evidence type="ECO:0000256" key="1">
    <source>
        <dbReference type="SAM" id="Phobius"/>
    </source>
</evidence>
<dbReference type="InterPro" id="IPR044878">
    <property type="entry name" value="UbiA_sf"/>
</dbReference>
<evidence type="ECO:0000313" key="4">
    <source>
        <dbReference type="EMBL" id="CEL24352.1"/>
    </source>
</evidence>
<feature type="transmembrane region" description="Helical" evidence="1">
    <location>
        <begin position="212"/>
        <end position="234"/>
    </location>
</feature>
<feature type="transmembrane region" description="Helical" evidence="1">
    <location>
        <begin position="20"/>
        <end position="35"/>
    </location>
</feature>
<dbReference type="Gene3D" id="1.10.357.140">
    <property type="entry name" value="UbiA prenyltransferase"/>
    <property type="match status" value="1"/>
</dbReference>
<keyword evidence="2" id="KW-0808">Transferase</keyword>
<feature type="transmembrane region" description="Helical" evidence="1">
    <location>
        <begin position="246"/>
        <end position="264"/>
    </location>
</feature>
<keyword evidence="1" id="KW-1133">Transmembrane helix</keyword>
<reference evidence="4" key="2">
    <citation type="submission" date="2014-09" db="EMBL/GenBank/DDBJ databases">
        <authorList>
            <person name="Bishop-Lilly K.A."/>
            <person name="Broomall S.M."/>
            <person name="Chain P.S."/>
            <person name="Chertkov O."/>
            <person name="Coyne S.R."/>
            <person name="Daligault H.E."/>
            <person name="Davenport K.W."/>
            <person name="Erkkila T."/>
            <person name="Frey K.G."/>
            <person name="Gibbons H.S."/>
            <person name="Gu W."/>
            <person name="Jaissle J."/>
            <person name="Johnson S.L."/>
            <person name="Koroleva G.I."/>
            <person name="Ladner J.T."/>
            <person name="Lo C.-C."/>
            <person name="Minogue T.D."/>
            <person name="Munk C."/>
            <person name="Palacios G.F."/>
            <person name="Redden C.L."/>
            <person name="Rosenzweig C.N."/>
            <person name="Scholz M.B."/>
            <person name="Teshima H."/>
            <person name="Xu Y."/>
        </authorList>
    </citation>
    <scope>NUCLEOTIDE SEQUENCE</scope>
    <source>
        <strain evidence="4">Mb9</strain>
    </source>
</reference>
<dbReference type="Proteomes" id="UP000029661">
    <property type="component" value="Chromosome"/>
</dbReference>
<keyword evidence="1" id="KW-0472">Membrane</keyword>
<feature type="transmembrane region" description="Helical" evidence="1">
    <location>
        <begin position="190"/>
        <end position="206"/>
    </location>
</feature>
<keyword evidence="1" id="KW-0812">Transmembrane</keyword>